<reference evidence="2 3" key="1">
    <citation type="journal article" date="2018" name="Front. Plant Sci.">
        <title>Red Clover (Trifolium pratense) and Zigzag Clover (T. medium) - A Picture of Genomic Similarities and Differences.</title>
        <authorList>
            <person name="Dluhosova J."/>
            <person name="Istvanek J."/>
            <person name="Nedelnik J."/>
            <person name="Repkova J."/>
        </authorList>
    </citation>
    <scope>NUCLEOTIDE SEQUENCE [LARGE SCALE GENOMIC DNA]</scope>
    <source>
        <strain evidence="3">cv. 10/8</strain>
        <tissue evidence="2">Leaf</tissue>
    </source>
</reference>
<dbReference type="Proteomes" id="UP000265520">
    <property type="component" value="Unassembled WGS sequence"/>
</dbReference>
<sequence length="34" mass="3654">MKRGGEGGTIAEPVRRRQTSSSPTFSPSFSNKEA</sequence>
<evidence type="ECO:0000313" key="2">
    <source>
        <dbReference type="EMBL" id="MCI69650.1"/>
    </source>
</evidence>
<organism evidence="2 3">
    <name type="scientific">Trifolium medium</name>
    <dbReference type="NCBI Taxonomy" id="97028"/>
    <lineage>
        <taxon>Eukaryota</taxon>
        <taxon>Viridiplantae</taxon>
        <taxon>Streptophyta</taxon>
        <taxon>Embryophyta</taxon>
        <taxon>Tracheophyta</taxon>
        <taxon>Spermatophyta</taxon>
        <taxon>Magnoliopsida</taxon>
        <taxon>eudicotyledons</taxon>
        <taxon>Gunneridae</taxon>
        <taxon>Pentapetalae</taxon>
        <taxon>rosids</taxon>
        <taxon>fabids</taxon>
        <taxon>Fabales</taxon>
        <taxon>Fabaceae</taxon>
        <taxon>Papilionoideae</taxon>
        <taxon>50 kb inversion clade</taxon>
        <taxon>NPAAA clade</taxon>
        <taxon>Hologalegina</taxon>
        <taxon>IRL clade</taxon>
        <taxon>Trifolieae</taxon>
        <taxon>Trifolium</taxon>
    </lineage>
</organism>
<dbReference type="AlphaFoldDB" id="A0A392UB57"/>
<feature type="region of interest" description="Disordered" evidence="1">
    <location>
        <begin position="1"/>
        <end position="34"/>
    </location>
</feature>
<keyword evidence="3" id="KW-1185">Reference proteome</keyword>
<evidence type="ECO:0000256" key="1">
    <source>
        <dbReference type="SAM" id="MobiDB-lite"/>
    </source>
</evidence>
<accession>A0A392UB57</accession>
<name>A0A392UB57_9FABA</name>
<feature type="compositionally biased region" description="Low complexity" evidence="1">
    <location>
        <begin position="19"/>
        <end position="34"/>
    </location>
</feature>
<dbReference type="EMBL" id="LXQA010760429">
    <property type="protein sequence ID" value="MCI69650.1"/>
    <property type="molecule type" value="Genomic_DNA"/>
</dbReference>
<comment type="caution">
    <text evidence="2">The sequence shown here is derived from an EMBL/GenBank/DDBJ whole genome shotgun (WGS) entry which is preliminary data.</text>
</comment>
<protein>
    <submittedName>
        <fullName evidence="2">Uncharacterized protein</fullName>
    </submittedName>
</protein>
<evidence type="ECO:0000313" key="3">
    <source>
        <dbReference type="Proteomes" id="UP000265520"/>
    </source>
</evidence>
<proteinExistence type="predicted"/>
<feature type="non-terminal residue" evidence="2">
    <location>
        <position position="34"/>
    </location>
</feature>